<dbReference type="OrthoDB" id="48317at2759"/>
<evidence type="ECO:0000313" key="2">
    <source>
        <dbReference type="EMBL" id="KAF8766311.1"/>
    </source>
</evidence>
<organism evidence="2 3">
    <name type="scientific">Digitaria exilis</name>
    <dbReference type="NCBI Taxonomy" id="1010633"/>
    <lineage>
        <taxon>Eukaryota</taxon>
        <taxon>Viridiplantae</taxon>
        <taxon>Streptophyta</taxon>
        <taxon>Embryophyta</taxon>
        <taxon>Tracheophyta</taxon>
        <taxon>Spermatophyta</taxon>
        <taxon>Magnoliopsida</taxon>
        <taxon>Liliopsida</taxon>
        <taxon>Poales</taxon>
        <taxon>Poaceae</taxon>
        <taxon>PACMAD clade</taxon>
        <taxon>Panicoideae</taxon>
        <taxon>Panicodae</taxon>
        <taxon>Paniceae</taxon>
        <taxon>Anthephorinae</taxon>
        <taxon>Digitaria</taxon>
    </lineage>
</organism>
<dbReference type="Gene3D" id="3.40.50.720">
    <property type="entry name" value="NAD(P)-binding Rossmann-like Domain"/>
    <property type="match status" value="2"/>
</dbReference>
<dbReference type="EMBL" id="JACEFO010000520">
    <property type="protein sequence ID" value="KAF8766311.1"/>
    <property type="molecule type" value="Genomic_DNA"/>
</dbReference>
<dbReference type="Gene3D" id="3.90.180.10">
    <property type="entry name" value="Medium-chain alcohol dehydrogenases, catalytic domain"/>
    <property type="match status" value="2"/>
</dbReference>
<dbReference type="SMART" id="SM00829">
    <property type="entry name" value="PKS_ER"/>
    <property type="match status" value="1"/>
</dbReference>
<dbReference type="Pfam" id="PF08240">
    <property type="entry name" value="ADH_N"/>
    <property type="match status" value="1"/>
</dbReference>
<dbReference type="InterPro" id="IPR052585">
    <property type="entry name" value="Lipid_raft_assoc_Zn_ADH"/>
</dbReference>
<dbReference type="PANTHER" id="PTHR43482:SF1">
    <property type="entry name" value="PROTEIN AST1-RELATED"/>
    <property type="match status" value="1"/>
</dbReference>
<dbReference type="AlphaFoldDB" id="A0A835FQC8"/>
<dbReference type="SUPFAM" id="SSF51735">
    <property type="entry name" value="NAD(P)-binding Rossmann-fold domains"/>
    <property type="match status" value="1"/>
</dbReference>
<proteinExistence type="predicted"/>
<dbReference type="InterPro" id="IPR013154">
    <property type="entry name" value="ADH-like_N"/>
</dbReference>
<protein>
    <recommendedName>
        <fullName evidence="1">Enoyl reductase (ER) domain-containing protein</fullName>
    </recommendedName>
</protein>
<keyword evidence="3" id="KW-1185">Reference proteome</keyword>
<dbReference type="Proteomes" id="UP000636709">
    <property type="component" value="Unassembled WGS sequence"/>
</dbReference>
<feature type="domain" description="Enoyl reductase (ER)" evidence="1">
    <location>
        <begin position="37"/>
        <end position="426"/>
    </location>
</feature>
<reference evidence="2" key="1">
    <citation type="submission" date="2020-07" db="EMBL/GenBank/DDBJ databases">
        <title>Genome sequence and genetic diversity analysis of an under-domesticated orphan crop, white fonio (Digitaria exilis).</title>
        <authorList>
            <person name="Bennetzen J.L."/>
            <person name="Chen S."/>
            <person name="Ma X."/>
            <person name="Wang X."/>
            <person name="Yssel A.E.J."/>
            <person name="Chaluvadi S.R."/>
            <person name="Johnson M."/>
            <person name="Gangashetty P."/>
            <person name="Hamidou F."/>
            <person name="Sanogo M.D."/>
            <person name="Zwaenepoel A."/>
            <person name="Wallace J."/>
            <person name="Van De Peer Y."/>
            <person name="Van Deynze A."/>
        </authorList>
    </citation>
    <scope>NUCLEOTIDE SEQUENCE</scope>
    <source>
        <tissue evidence="2">Leaves</tissue>
    </source>
</reference>
<evidence type="ECO:0000259" key="1">
    <source>
        <dbReference type="SMART" id="SM00829"/>
    </source>
</evidence>
<dbReference type="Pfam" id="PF13602">
    <property type="entry name" value="ADH_zinc_N_2"/>
    <property type="match status" value="1"/>
</dbReference>
<dbReference type="InterPro" id="IPR036291">
    <property type="entry name" value="NAD(P)-bd_dom_sf"/>
</dbReference>
<dbReference type="InterPro" id="IPR011032">
    <property type="entry name" value="GroES-like_sf"/>
</dbReference>
<gene>
    <name evidence="2" type="ORF">HU200_007828</name>
</gene>
<name>A0A835FQC8_9POAL</name>
<dbReference type="CDD" id="cd05289">
    <property type="entry name" value="MDR_like_2"/>
    <property type="match status" value="1"/>
</dbReference>
<sequence>MLWRAVRAPRRIAGARPASTAAAAEKSCRAVVVPRFGGPEVLEVRQGVPVPDLKPREVLVRTRAVSINPLDLRMRSGYGRSIFEPLLPLIIGRDISGEVAATGASTSSFVIGQEVFGALHPTALRGTYADYAILSLDELTPKPSTLSHTEASAIPFAALTAWRALHGTARISEGYLAVAAGCRVSATCGGQSIERVMGAGAEQAIDYTNEKKKILTNFSFATLLYEAGEHEYFLILAKRPVIVLSSALHFLFKKLKFPCFEYYLVHLIWPILQDTEAAVKGKFDAVLDTIGVPETERIGINVLRRGGHYMTLQGEAAALADRYGLAVGLPAATAVLLKKQMQYRHSHGIEATYHFSYIRCSDIAIQLISEYRWTYMRADAEGLHEIGRLCGSGKLQIPVEKTFPINQVREAHMAKEKKLVPGKVVLEFD</sequence>
<accession>A0A835FQC8</accession>
<comment type="caution">
    <text evidence="2">The sequence shown here is derived from an EMBL/GenBank/DDBJ whole genome shotgun (WGS) entry which is preliminary data.</text>
</comment>
<dbReference type="SUPFAM" id="SSF50129">
    <property type="entry name" value="GroES-like"/>
    <property type="match status" value="1"/>
</dbReference>
<evidence type="ECO:0000313" key="3">
    <source>
        <dbReference type="Proteomes" id="UP000636709"/>
    </source>
</evidence>
<dbReference type="GO" id="GO:0016491">
    <property type="term" value="F:oxidoreductase activity"/>
    <property type="evidence" value="ECO:0007669"/>
    <property type="project" value="InterPro"/>
</dbReference>
<dbReference type="InterPro" id="IPR020843">
    <property type="entry name" value="ER"/>
</dbReference>
<dbReference type="PANTHER" id="PTHR43482">
    <property type="entry name" value="PROTEIN AST1-RELATED"/>
    <property type="match status" value="1"/>
</dbReference>